<name>A0A5J4V703_9EUKA</name>
<dbReference type="InterPro" id="IPR013083">
    <property type="entry name" value="Znf_RING/FYVE/PHD"/>
</dbReference>
<accession>A0A5J4V703</accession>
<protein>
    <recommendedName>
        <fullName evidence="1">U-box domain-containing protein</fullName>
    </recommendedName>
</protein>
<dbReference type="Pfam" id="PF04564">
    <property type="entry name" value="U-box"/>
    <property type="match status" value="1"/>
</dbReference>
<dbReference type="InterPro" id="IPR003613">
    <property type="entry name" value="Ubox_domain"/>
</dbReference>
<dbReference type="SUPFAM" id="SSF57850">
    <property type="entry name" value="RING/U-box"/>
    <property type="match status" value="1"/>
</dbReference>
<evidence type="ECO:0000259" key="1">
    <source>
        <dbReference type="Pfam" id="PF04564"/>
    </source>
</evidence>
<dbReference type="GO" id="GO:0004842">
    <property type="term" value="F:ubiquitin-protein transferase activity"/>
    <property type="evidence" value="ECO:0007669"/>
    <property type="project" value="InterPro"/>
</dbReference>
<evidence type="ECO:0000313" key="2">
    <source>
        <dbReference type="EMBL" id="KAA6378596.1"/>
    </source>
</evidence>
<dbReference type="GO" id="GO:0016567">
    <property type="term" value="P:protein ubiquitination"/>
    <property type="evidence" value="ECO:0007669"/>
    <property type="project" value="InterPro"/>
</dbReference>
<sequence length="338" mass="39202">MKELQLEAVQRIRENEPDLSITYSKLNEIFNPEAQNIADAYYTSWSNVQFSFIAKIKMLTELKEEPNYSTMMQLTIIQPFHDNEIEPIVLFFKKDKDQDIKAIIEHKDSIFEFTATPLQRIDKQHYLEFILINQILIKPIVNDGADAQFAEYADFKFSLNSLTSTNTITVQSDVLIKSVREFKSNVLIESIWFIRNDIISSSITITVSTTNISKQYTQLYPRNSPPPLPNNKRAQFSTVLPSHKVEMPKLPQLTEKEEKQKHYLCDLTNKVMNDPVSIKGDGNHYYERAELLSQMQDNGGYAPLTMKNITVNDIRDEPKLKAEIQLYLRDNPQRKADK</sequence>
<organism evidence="2 3">
    <name type="scientific">Streblomastix strix</name>
    <dbReference type="NCBI Taxonomy" id="222440"/>
    <lineage>
        <taxon>Eukaryota</taxon>
        <taxon>Metamonada</taxon>
        <taxon>Preaxostyla</taxon>
        <taxon>Oxymonadida</taxon>
        <taxon>Streblomastigidae</taxon>
        <taxon>Streblomastix</taxon>
    </lineage>
</organism>
<feature type="domain" description="U-box" evidence="1">
    <location>
        <begin position="263"/>
        <end position="331"/>
    </location>
</feature>
<dbReference type="Gene3D" id="3.30.40.10">
    <property type="entry name" value="Zinc/RING finger domain, C3HC4 (zinc finger)"/>
    <property type="match status" value="1"/>
</dbReference>
<dbReference type="Proteomes" id="UP000324800">
    <property type="component" value="Unassembled WGS sequence"/>
</dbReference>
<gene>
    <name evidence="2" type="ORF">EZS28_025878</name>
</gene>
<proteinExistence type="predicted"/>
<dbReference type="EMBL" id="SNRW01009044">
    <property type="protein sequence ID" value="KAA6378596.1"/>
    <property type="molecule type" value="Genomic_DNA"/>
</dbReference>
<evidence type="ECO:0000313" key="3">
    <source>
        <dbReference type="Proteomes" id="UP000324800"/>
    </source>
</evidence>
<reference evidence="2 3" key="1">
    <citation type="submission" date="2019-03" db="EMBL/GenBank/DDBJ databases">
        <title>Single cell metagenomics reveals metabolic interactions within the superorganism composed of flagellate Streblomastix strix and complex community of Bacteroidetes bacteria on its surface.</title>
        <authorList>
            <person name="Treitli S.C."/>
            <person name="Kolisko M."/>
            <person name="Husnik F."/>
            <person name="Keeling P."/>
            <person name="Hampl V."/>
        </authorList>
    </citation>
    <scope>NUCLEOTIDE SEQUENCE [LARGE SCALE GENOMIC DNA]</scope>
    <source>
        <strain evidence="2">ST1C</strain>
    </source>
</reference>
<comment type="caution">
    <text evidence="2">The sequence shown here is derived from an EMBL/GenBank/DDBJ whole genome shotgun (WGS) entry which is preliminary data.</text>
</comment>
<dbReference type="AlphaFoldDB" id="A0A5J4V703"/>